<gene>
    <name evidence="2" type="ORF">SAMN05216285_2784</name>
</gene>
<sequence length="69" mass="7264">MDSVYRTTTSRALLGVVLAMVVLLPLAATKLEVSPHRVTTGTIVVAGLLLIGALSLPALILVKWHASDE</sequence>
<dbReference type="Proteomes" id="UP000183275">
    <property type="component" value="Unassembled WGS sequence"/>
</dbReference>
<keyword evidence="3" id="KW-1185">Reference proteome</keyword>
<proteinExistence type="predicted"/>
<keyword evidence="1" id="KW-0472">Membrane</keyword>
<name>A0A1I0PPL9_9EURY</name>
<organism evidence="2 3">
    <name type="scientific">Natrinema salifodinae</name>
    <dbReference type="NCBI Taxonomy" id="1202768"/>
    <lineage>
        <taxon>Archaea</taxon>
        <taxon>Methanobacteriati</taxon>
        <taxon>Methanobacteriota</taxon>
        <taxon>Stenosarchaea group</taxon>
        <taxon>Halobacteria</taxon>
        <taxon>Halobacteriales</taxon>
        <taxon>Natrialbaceae</taxon>
        <taxon>Natrinema</taxon>
    </lineage>
</organism>
<keyword evidence="1" id="KW-1133">Transmembrane helix</keyword>
<evidence type="ECO:0000313" key="2">
    <source>
        <dbReference type="EMBL" id="SEW16215.1"/>
    </source>
</evidence>
<feature type="transmembrane region" description="Helical" evidence="1">
    <location>
        <begin position="12"/>
        <end position="31"/>
    </location>
</feature>
<reference evidence="3" key="1">
    <citation type="submission" date="2016-10" db="EMBL/GenBank/DDBJ databases">
        <authorList>
            <person name="Varghese N."/>
        </authorList>
    </citation>
    <scope>NUCLEOTIDE SEQUENCE [LARGE SCALE GENOMIC DNA]</scope>
    <source>
        <strain evidence="3">CGMCC 1.12284</strain>
    </source>
</reference>
<protein>
    <submittedName>
        <fullName evidence="2">Uncharacterized protein</fullName>
    </submittedName>
</protein>
<keyword evidence="1" id="KW-0812">Transmembrane</keyword>
<evidence type="ECO:0000256" key="1">
    <source>
        <dbReference type="SAM" id="Phobius"/>
    </source>
</evidence>
<feature type="transmembrane region" description="Helical" evidence="1">
    <location>
        <begin position="43"/>
        <end position="62"/>
    </location>
</feature>
<dbReference type="EMBL" id="FOIS01000003">
    <property type="protein sequence ID" value="SEW16215.1"/>
    <property type="molecule type" value="Genomic_DNA"/>
</dbReference>
<accession>A0A1I0PPL9</accession>
<evidence type="ECO:0000313" key="3">
    <source>
        <dbReference type="Proteomes" id="UP000183275"/>
    </source>
</evidence>
<dbReference type="AlphaFoldDB" id="A0A1I0PPL9"/>
<dbReference type="RefSeq" id="WP_049991322.1">
    <property type="nucleotide sequence ID" value="NZ_FOIS01000003.1"/>
</dbReference>